<reference evidence="2" key="1">
    <citation type="journal article" date="2016" name="Nat. Biotechnol.">
        <title>Sequencing wild and cultivated cassava and related species reveals extensive interspecific hybridization and genetic diversity.</title>
        <authorList>
            <person name="Bredeson J.V."/>
            <person name="Lyons J.B."/>
            <person name="Prochnik S.E."/>
            <person name="Wu G.A."/>
            <person name="Ha C.M."/>
            <person name="Edsinger-Gonzales E."/>
            <person name="Grimwood J."/>
            <person name="Schmutz J."/>
            <person name="Rabbi I.Y."/>
            <person name="Egesi C."/>
            <person name="Nauluvula P."/>
            <person name="Lebot V."/>
            <person name="Ndunguru J."/>
            <person name="Mkamilo G."/>
            <person name="Bart R.S."/>
            <person name="Setter T.L."/>
            <person name="Gleadow R.M."/>
            <person name="Kulakow P."/>
            <person name="Ferguson M.E."/>
            <person name="Rounsley S."/>
            <person name="Rokhsar D.S."/>
        </authorList>
    </citation>
    <scope>NUCLEOTIDE SEQUENCE [LARGE SCALE GENOMIC DNA]</scope>
    <source>
        <strain evidence="2">cv. AM560-2</strain>
    </source>
</reference>
<gene>
    <name evidence="1" type="ORF">MANES_12G113350v8</name>
</gene>
<protein>
    <submittedName>
        <fullName evidence="1">Uncharacterized protein</fullName>
    </submittedName>
</protein>
<evidence type="ECO:0000313" key="2">
    <source>
        <dbReference type="Proteomes" id="UP000091857"/>
    </source>
</evidence>
<dbReference type="Proteomes" id="UP000091857">
    <property type="component" value="Chromosome 12"/>
</dbReference>
<sequence>MKQSHPVLEKELLDSFVDVDKRTCGNLVFAAKYHMLQEKALVHICRDDCRTIGRHDKDFRKTQAPCPYSACNRLGFLIRHFAGCRWRISEGCVHCKRMCSC</sequence>
<dbReference type="EMBL" id="CM004398">
    <property type="protein sequence ID" value="KAG8642708.1"/>
    <property type="molecule type" value="Genomic_DNA"/>
</dbReference>
<evidence type="ECO:0000313" key="1">
    <source>
        <dbReference type="EMBL" id="KAG8642708.1"/>
    </source>
</evidence>
<comment type="caution">
    <text evidence="1">The sequence shown here is derived from an EMBL/GenBank/DDBJ whole genome shotgun (WGS) entry which is preliminary data.</text>
</comment>
<name>A0ACB7GT90_MANES</name>
<proteinExistence type="predicted"/>
<organism evidence="1 2">
    <name type="scientific">Manihot esculenta</name>
    <name type="common">Cassava</name>
    <name type="synonym">Jatropha manihot</name>
    <dbReference type="NCBI Taxonomy" id="3983"/>
    <lineage>
        <taxon>Eukaryota</taxon>
        <taxon>Viridiplantae</taxon>
        <taxon>Streptophyta</taxon>
        <taxon>Embryophyta</taxon>
        <taxon>Tracheophyta</taxon>
        <taxon>Spermatophyta</taxon>
        <taxon>Magnoliopsida</taxon>
        <taxon>eudicotyledons</taxon>
        <taxon>Gunneridae</taxon>
        <taxon>Pentapetalae</taxon>
        <taxon>rosids</taxon>
        <taxon>fabids</taxon>
        <taxon>Malpighiales</taxon>
        <taxon>Euphorbiaceae</taxon>
        <taxon>Crotonoideae</taxon>
        <taxon>Manihoteae</taxon>
        <taxon>Manihot</taxon>
    </lineage>
</organism>
<keyword evidence="2" id="KW-1185">Reference proteome</keyword>
<accession>A0ACB7GT90</accession>